<evidence type="ECO:0000256" key="2">
    <source>
        <dbReference type="ARBA" id="ARBA00022617"/>
    </source>
</evidence>
<dbReference type="NCBIfam" id="NF045713">
    <property type="entry name" value="CxxCH_16_HmcA"/>
    <property type="match status" value="1"/>
</dbReference>
<dbReference type="EMBL" id="CP144373">
    <property type="protein sequence ID" value="XCH46783.1"/>
    <property type="molecule type" value="Genomic_DNA"/>
</dbReference>
<evidence type="ECO:0000256" key="5">
    <source>
        <dbReference type="ARBA" id="ARBA00022982"/>
    </source>
</evidence>
<dbReference type="Gene3D" id="3.90.10.10">
    <property type="entry name" value="Cytochrome C3"/>
    <property type="match status" value="4"/>
</dbReference>
<keyword evidence="6" id="KW-0408">Iron</keyword>
<reference evidence="8" key="1">
    <citation type="submission" date="2024-01" db="EMBL/GenBank/DDBJ databases">
        <title>The first autotrophic representatives of the genus Thermodesulfovibrio.</title>
        <authorList>
            <person name="Maltseva A.I."/>
            <person name="Elcheninov A.G."/>
            <person name="Kublanov I.V."/>
            <person name="Lebedinsky A.V."/>
            <person name="Frolov E.N."/>
        </authorList>
    </citation>
    <scope>NUCLEOTIDE SEQUENCE</scope>
    <source>
        <strain evidence="8">3907-1M</strain>
    </source>
</reference>
<dbReference type="Pfam" id="PF02085">
    <property type="entry name" value="Cytochrom_CIII"/>
    <property type="match status" value="2"/>
</dbReference>
<feature type="domain" description="Class III cytochrome C" evidence="7">
    <location>
        <begin position="150"/>
        <end position="259"/>
    </location>
</feature>
<evidence type="ECO:0000256" key="4">
    <source>
        <dbReference type="ARBA" id="ARBA00022729"/>
    </source>
</evidence>
<sequence>MRNFGFIGVLLFVAFSGLGIYTSLHSEPVSKSLEAGKDIIAIAHKEVFGRLEYGTVLFEHQRHVEALAKAFKKPDEMLCQECHVQDKFGEFFFEFPKNIDRKNSQLLKNAYHEQCLRCHQKLSFEKIKTGPVILSCRECHKKGNEDMTVKYPSVEFDFSLHGKHVEKNKKDCSLCHHTYDIEEKNKELALVYEKGTEESCYYCHDLNKKRGPELSKIVKIAKQGNWGIEKAFHSLCLNCHLHNKLESKEAGPMQCSKCHTGKYKAVQELKDIPRPERDQPKTVFINIEESKMKGVPFNHEFHEKNNKTCRSCHHETLKSCKECHNLKGREEGGFVNILTAYHSQSSQMSCQGCHRSLMEKKDCKGCHYFIAPVKTEIANKEVCNRCHSGKKEIEKFALLDVSTQKIKEEVTIKHIEKDFEPVKMPHYKIVKKLTDMSNQSRLATYFHKDLNTMCKGCHHKSKEEAEAKKDNPPVCTSCHSVSFDSQAMGRPRLQAAYHTMCIKCHENMALQKPKTCTDCHERKRGI</sequence>
<evidence type="ECO:0000259" key="7">
    <source>
        <dbReference type="Pfam" id="PF02085"/>
    </source>
</evidence>
<accession>A0AAU8GW77</accession>
<dbReference type="InterPro" id="IPR036280">
    <property type="entry name" value="Multihaem_cyt_sf"/>
</dbReference>
<dbReference type="KEGG" id="taut:V4D30_00555"/>
<dbReference type="CDD" id="cd08168">
    <property type="entry name" value="Cytochrom_C3"/>
    <property type="match status" value="4"/>
</dbReference>
<keyword evidence="3" id="KW-0479">Metal-binding</keyword>
<protein>
    <submittedName>
        <fullName evidence="8">Cytochrome c3 family protein</fullName>
    </submittedName>
</protein>
<dbReference type="SUPFAM" id="SSF48695">
    <property type="entry name" value="Multiheme cytochromes"/>
    <property type="match status" value="1"/>
</dbReference>
<dbReference type="InterPro" id="IPR054813">
    <property type="entry name" value="HmcA"/>
</dbReference>
<dbReference type="GO" id="GO:0020037">
    <property type="term" value="F:heme binding"/>
    <property type="evidence" value="ECO:0007669"/>
    <property type="project" value="InterPro"/>
</dbReference>
<keyword evidence="2" id="KW-0349">Heme</keyword>
<keyword evidence="4" id="KW-0732">Signal</keyword>
<feature type="domain" description="Class III cytochrome C" evidence="7">
    <location>
        <begin position="290"/>
        <end position="387"/>
    </location>
</feature>
<evidence type="ECO:0000256" key="1">
    <source>
        <dbReference type="ARBA" id="ARBA00022448"/>
    </source>
</evidence>
<dbReference type="GO" id="GO:0046872">
    <property type="term" value="F:metal ion binding"/>
    <property type="evidence" value="ECO:0007669"/>
    <property type="project" value="UniProtKB-KW"/>
</dbReference>
<evidence type="ECO:0000256" key="6">
    <source>
        <dbReference type="ARBA" id="ARBA00023004"/>
    </source>
</evidence>
<organism evidence="8">
    <name type="scientific">Thermodesulfovibrio autotrophicus</name>
    <dbReference type="NCBI Taxonomy" id="3118333"/>
    <lineage>
        <taxon>Bacteria</taxon>
        <taxon>Pseudomonadati</taxon>
        <taxon>Nitrospirota</taxon>
        <taxon>Thermodesulfovibrionia</taxon>
        <taxon>Thermodesulfovibrionales</taxon>
        <taxon>Thermodesulfovibrionaceae</taxon>
        <taxon>Thermodesulfovibrio</taxon>
    </lineage>
</organism>
<dbReference type="RefSeq" id="WP_353684306.1">
    <property type="nucleotide sequence ID" value="NZ_CP144373.1"/>
</dbReference>
<keyword evidence="5" id="KW-0249">Electron transport</keyword>
<dbReference type="InterPro" id="IPR051829">
    <property type="entry name" value="Multiheme_Cytochr_ET"/>
</dbReference>
<name>A0AAU8GW77_9BACT</name>
<dbReference type="PANTHER" id="PTHR35038">
    <property type="entry name" value="DISSIMILATORY SULFITE REDUCTASE SIRA"/>
    <property type="match status" value="1"/>
</dbReference>
<keyword evidence="1" id="KW-0813">Transport</keyword>
<evidence type="ECO:0000313" key="8">
    <source>
        <dbReference type="EMBL" id="XCH46783.1"/>
    </source>
</evidence>
<gene>
    <name evidence="8" type="ORF">V4D30_00555</name>
</gene>
<dbReference type="InterPro" id="IPR020942">
    <property type="entry name" value="Cyt_c_III_dom"/>
</dbReference>
<dbReference type="GO" id="GO:0009055">
    <property type="term" value="F:electron transfer activity"/>
    <property type="evidence" value="ECO:0007669"/>
    <property type="project" value="InterPro"/>
</dbReference>
<dbReference type="AlphaFoldDB" id="A0AAU8GW77"/>
<dbReference type="PANTHER" id="PTHR35038:SF10">
    <property type="entry name" value="HIGH-MOLECULAR-WEIGHT CYTOCHROME C"/>
    <property type="match status" value="1"/>
</dbReference>
<proteinExistence type="predicted"/>
<evidence type="ECO:0000256" key="3">
    <source>
        <dbReference type="ARBA" id="ARBA00022723"/>
    </source>
</evidence>